<dbReference type="KEGG" id="hir:HETIRDRAFT_453180"/>
<evidence type="ECO:0000313" key="2">
    <source>
        <dbReference type="Proteomes" id="UP000030671"/>
    </source>
</evidence>
<accession>W4JZK8</accession>
<dbReference type="HOGENOM" id="CLU_1496406_0_0_1"/>
<organism evidence="1 2">
    <name type="scientific">Heterobasidion irregulare (strain TC 32-1)</name>
    <dbReference type="NCBI Taxonomy" id="747525"/>
    <lineage>
        <taxon>Eukaryota</taxon>
        <taxon>Fungi</taxon>
        <taxon>Dikarya</taxon>
        <taxon>Basidiomycota</taxon>
        <taxon>Agaricomycotina</taxon>
        <taxon>Agaricomycetes</taxon>
        <taxon>Russulales</taxon>
        <taxon>Bondarzewiaceae</taxon>
        <taxon>Heterobasidion</taxon>
        <taxon>Heterobasidion annosum species complex</taxon>
    </lineage>
</organism>
<keyword evidence="2" id="KW-1185">Reference proteome</keyword>
<name>W4JZK8_HETIT</name>
<proteinExistence type="predicted"/>
<sequence length="180" mass="19054">MRYRAPGLAPAPRAAAAIYIYSPPPSDLDAPRSPRDALSLYLPSFLARARVRGYTARTHARTGSGAHDLGLDWRSISSGRSAAAAARSCTAAANRARRAHAYRCISISISISKRDPPLLLCTAASAEISSCPSPAPSCPFSLPSLCTPAQFAIPRVPARRARARVRAGPDLFLPGGGRNY</sequence>
<dbReference type="InParanoid" id="W4JZK8"/>
<evidence type="ECO:0000313" key="1">
    <source>
        <dbReference type="EMBL" id="ETW78525.1"/>
    </source>
</evidence>
<gene>
    <name evidence="1" type="ORF">HETIRDRAFT_453180</name>
</gene>
<dbReference type="EMBL" id="KI925461">
    <property type="protein sequence ID" value="ETW78525.1"/>
    <property type="molecule type" value="Genomic_DNA"/>
</dbReference>
<protein>
    <submittedName>
        <fullName evidence="1">Uncharacterized protein</fullName>
    </submittedName>
</protein>
<dbReference type="GeneID" id="20676351"/>
<dbReference type="AlphaFoldDB" id="W4JZK8"/>
<dbReference type="RefSeq" id="XP_009548861.1">
    <property type="nucleotide sequence ID" value="XM_009550566.1"/>
</dbReference>
<dbReference type="Proteomes" id="UP000030671">
    <property type="component" value="Unassembled WGS sequence"/>
</dbReference>
<reference evidence="1 2" key="1">
    <citation type="journal article" date="2012" name="New Phytol.">
        <title>Insight into trade-off between wood decay and parasitism from the genome of a fungal forest pathogen.</title>
        <authorList>
            <person name="Olson A."/>
            <person name="Aerts A."/>
            <person name="Asiegbu F."/>
            <person name="Belbahri L."/>
            <person name="Bouzid O."/>
            <person name="Broberg A."/>
            <person name="Canback B."/>
            <person name="Coutinho P.M."/>
            <person name="Cullen D."/>
            <person name="Dalman K."/>
            <person name="Deflorio G."/>
            <person name="van Diepen L.T."/>
            <person name="Dunand C."/>
            <person name="Duplessis S."/>
            <person name="Durling M."/>
            <person name="Gonthier P."/>
            <person name="Grimwood J."/>
            <person name="Fossdal C.G."/>
            <person name="Hansson D."/>
            <person name="Henrissat B."/>
            <person name="Hietala A."/>
            <person name="Himmelstrand K."/>
            <person name="Hoffmeister D."/>
            <person name="Hogberg N."/>
            <person name="James T.Y."/>
            <person name="Karlsson M."/>
            <person name="Kohler A."/>
            <person name="Kues U."/>
            <person name="Lee Y.H."/>
            <person name="Lin Y.C."/>
            <person name="Lind M."/>
            <person name="Lindquist E."/>
            <person name="Lombard V."/>
            <person name="Lucas S."/>
            <person name="Lunden K."/>
            <person name="Morin E."/>
            <person name="Murat C."/>
            <person name="Park J."/>
            <person name="Raffaello T."/>
            <person name="Rouze P."/>
            <person name="Salamov A."/>
            <person name="Schmutz J."/>
            <person name="Solheim H."/>
            <person name="Stahlberg J."/>
            <person name="Velez H."/>
            <person name="de Vries R.P."/>
            <person name="Wiebenga A."/>
            <person name="Woodward S."/>
            <person name="Yakovlev I."/>
            <person name="Garbelotto M."/>
            <person name="Martin F."/>
            <person name="Grigoriev I.V."/>
            <person name="Stenlid J."/>
        </authorList>
    </citation>
    <scope>NUCLEOTIDE SEQUENCE [LARGE SCALE GENOMIC DNA]</scope>
    <source>
        <strain evidence="1 2">TC 32-1</strain>
    </source>
</reference>